<evidence type="ECO:0000313" key="1">
    <source>
        <dbReference type="EnsemblPlants" id="AUR62042682-RA:cds"/>
    </source>
</evidence>
<organism evidence="1 2">
    <name type="scientific">Chenopodium quinoa</name>
    <name type="common">Quinoa</name>
    <dbReference type="NCBI Taxonomy" id="63459"/>
    <lineage>
        <taxon>Eukaryota</taxon>
        <taxon>Viridiplantae</taxon>
        <taxon>Streptophyta</taxon>
        <taxon>Embryophyta</taxon>
        <taxon>Tracheophyta</taxon>
        <taxon>Spermatophyta</taxon>
        <taxon>Magnoliopsida</taxon>
        <taxon>eudicotyledons</taxon>
        <taxon>Gunneridae</taxon>
        <taxon>Pentapetalae</taxon>
        <taxon>Caryophyllales</taxon>
        <taxon>Chenopodiaceae</taxon>
        <taxon>Chenopodioideae</taxon>
        <taxon>Atripliceae</taxon>
        <taxon>Chenopodium</taxon>
    </lineage>
</organism>
<reference evidence="1" key="2">
    <citation type="submission" date="2021-03" db="UniProtKB">
        <authorList>
            <consortium name="EnsemblPlants"/>
        </authorList>
    </citation>
    <scope>IDENTIFICATION</scope>
</reference>
<sequence>MDAPLTQEREFGGDTNNVDESCEIAAKKAVYDLIKRYDIVVEDVTALHKPMYERRGRLYGYKKEELEEIEKGKSKVYFHGDISTGIGHNQRKVAIDFLEVLRSILSSKQDLARKSVDYLTDVCNLEIVDANYKATTCRFDALLCALERESYLSVKERVLGVKEQLERSSGLAEQDCIVPVGGEFQVPISNPLVIAFSKIELKSEVQESFAISDSIIEEIPKGED</sequence>
<dbReference type="Proteomes" id="UP000596660">
    <property type="component" value="Unplaced"/>
</dbReference>
<dbReference type="Gramene" id="AUR62042682-RA">
    <property type="protein sequence ID" value="AUR62042682-RA:cds"/>
    <property type="gene ID" value="AUR62042682"/>
</dbReference>
<name>A0A803N9P8_CHEQI</name>
<keyword evidence="2" id="KW-1185">Reference proteome</keyword>
<evidence type="ECO:0000313" key="2">
    <source>
        <dbReference type="Proteomes" id="UP000596660"/>
    </source>
</evidence>
<proteinExistence type="predicted"/>
<dbReference type="EnsemblPlants" id="AUR62042682-RA">
    <property type="protein sequence ID" value="AUR62042682-RA:cds"/>
    <property type="gene ID" value="AUR62042682"/>
</dbReference>
<dbReference type="AlphaFoldDB" id="A0A803N9P8"/>
<accession>A0A803N9P8</accession>
<reference evidence="1" key="1">
    <citation type="journal article" date="2017" name="Nature">
        <title>The genome of Chenopodium quinoa.</title>
        <authorList>
            <person name="Jarvis D.E."/>
            <person name="Ho Y.S."/>
            <person name="Lightfoot D.J."/>
            <person name="Schmoeckel S.M."/>
            <person name="Li B."/>
            <person name="Borm T.J.A."/>
            <person name="Ohyanagi H."/>
            <person name="Mineta K."/>
            <person name="Michell C.T."/>
            <person name="Saber N."/>
            <person name="Kharbatia N.M."/>
            <person name="Rupper R.R."/>
            <person name="Sharp A.R."/>
            <person name="Dally N."/>
            <person name="Boughton B.A."/>
            <person name="Woo Y.H."/>
            <person name="Gao G."/>
            <person name="Schijlen E.G.W.M."/>
            <person name="Guo X."/>
            <person name="Momin A.A."/>
            <person name="Negrao S."/>
            <person name="Al-Babili S."/>
            <person name="Gehring C."/>
            <person name="Roessner U."/>
            <person name="Jung C."/>
            <person name="Murphy K."/>
            <person name="Arold S.T."/>
            <person name="Gojobori T."/>
            <person name="van der Linden C.G."/>
            <person name="van Loo E.N."/>
            <person name="Jellen E.N."/>
            <person name="Maughan P.J."/>
            <person name="Tester M."/>
        </authorList>
    </citation>
    <scope>NUCLEOTIDE SEQUENCE [LARGE SCALE GENOMIC DNA]</scope>
    <source>
        <strain evidence="1">cv. PI 614886</strain>
    </source>
</reference>
<protein>
    <submittedName>
        <fullName evidence="1">Uncharacterized protein</fullName>
    </submittedName>
</protein>